<evidence type="ECO:0000259" key="15">
    <source>
        <dbReference type="PROSITE" id="PS50109"/>
    </source>
</evidence>
<evidence type="ECO:0000313" key="18">
    <source>
        <dbReference type="Proteomes" id="UP000078454"/>
    </source>
</evidence>
<evidence type="ECO:0000313" key="17">
    <source>
        <dbReference type="EMBL" id="OAS19049.1"/>
    </source>
</evidence>
<dbReference type="InterPro" id="IPR050640">
    <property type="entry name" value="Bact_2-comp_sensor_kinase"/>
</dbReference>
<keyword evidence="11 14" id="KW-1133">Transmembrane helix</keyword>
<dbReference type="SMART" id="SM00304">
    <property type="entry name" value="HAMP"/>
    <property type="match status" value="1"/>
</dbReference>
<dbReference type="InterPro" id="IPR036890">
    <property type="entry name" value="HATPase_C_sf"/>
</dbReference>
<feature type="domain" description="HAMP" evidence="16">
    <location>
        <begin position="331"/>
        <end position="383"/>
    </location>
</feature>
<keyword evidence="12" id="KW-0902">Two-component regulatory system</keyword>
<dbReference type="SUPFAM" id="SSF158472">
    <property type="entry name" value="HAMP domain-like"/>
    <property type="match status" value="1"/>
</dbReference>
<evidence type="ECO:0000256" key="11">
    <source>
        <dbReference type="ARBA" id="ARBA00022989"/>
    </source>
</evidence>
<comment type="catalytic activity">
    <reaction evidence="1">
        <text>ATP + protein L-histidine = ADP + protein N-phospho-L-histidine.</text>
        <dbReference type="EC" id="2.7.13.3"/>
    </reaction>
</comment>
<dbReference type="Gene3D" id="3.30.450.20">
    <property type="entry name" value="PAS domain"/>
    <property type="match status" value="2"/>
</dbReference>
<dbReference type="EC" id="2.7.13.3" evidence="3"/>
<dbReference type="PROSITE" id="PS50885">
    <property type="entry name" value="HAMP"/>
    <property type="match status" value="1"/>
</dbReference>
<feature type="transmembrane region" description="Helical" evidence="14">
    <location>
        <begin position="21"/>
        <end position="42"/>
    </location>
</feature>
<dbReference type="InterPro" id="IPR003594">
    <property type="entry name" value="HATPase_dom"/>
</dbReference>
<dbReference type="RefSeq" id="WP_068663934.1">
    <property type="nucleotide sequence ID" value="NZ_LYPB01000060.1"/>
</dbReference>
<keyword evidence="7 14" id="KW-0812">Transmembrane</keyword>
<dbReference type="STRING" id="1850517.A8708_27370"/>
<feature type="domain" description="Histidine kinase" evidence="15">
    <location>
        <begin position="435"/>
        <end position="603"/>
    </location>
</feature>
<keyword evidence="4" id="KW-1003">Cell membrane</keyword>
<reference evidence="17 18" key="1">
    <citation type="submission" date="2016-05" db="EMBL/GenBank/DDBJ databases">
        <title>Paenibacillus sp. 1ZS3-15 nov., isolated from the rhizosphere soil.</title>
        <authorList>
            <person name="Zhang X.X."/>
            <person name="Zhang J."/>
        </authorList>
    </citation>
    <scope>NUCLEOTIDE SEQUENCE [LARGE SCALE GENOMIC DNA]</scope>
    <source>
        <strain evidence="17 18">1ZS3-15</strain>
    </source>
</reference>
<keyword evidence="9" id="KW-0418">Kinase</keyword>
<evidence type="ECO:0000256" key="3">
    <source>
        <dbReference type="ARBA" id="ARBA00012438"/>
    </source>
</evidence>
<proteinExistence type="predicted"/>
<evidence type="ECO:0000256" key="7">
    <source>
        <dbReference type="ARBA" id="ARBA00022692"/>
    </source>
</evidence>
<evidence type="ECO:0000256" key="10">
    <source>
        <dbReference type="ARBA" id="ARBA00022840"/>
    </source>
</evidence>
<name>A0A198AC23_9BACL</name>
<evidence type="ECO:0000256" key="2">
    <source>
        <dbReference type="ARBA" id="ARBA00004651"/>
    </source>
</evidence>
<dbReference type="GO" id="GO:0005524">
    <property type="term" value="F:ATP binding"/>
    <property type="evidence" value="ECO:0007669"/>
    <property type="project" value="UniProtKB-KW"/>
</dbReference>
<dbReference type="Proteomes" id="UP000078454">
    <property type="component" value="Unassembled WGS sequence"/>
</dbReference>
<sequence>MMGKSIRVLWQYIQDLKIKNKLVLIFFFLMIVPLFGFTYLAYKQAAQVIEENTVYAAKQSFEQAASSLASKVNSASTISDYIILDEEATRVFGRNGASYEIPMQLKDSSYLLRLFQYLLRNEDIHLIRLFVPDEFIYAGDGQLIYSMESIRDDSWYEQLLNSNARVLLSPTTTHYTEKTGNVTEDKVLSVLRLVKNPNDYSKNMGVLSVDILLSDVLNIIDKAANITDTGMIYIENSRGQIIQSTASLEQINLWKVPNLATEQENMWQKTTVKGKGAIVGYKTIEGTDWRMVSIIPITDILSASSRQRNVLILIMIVMAAVAYVLAYVSSVSSTKRIYRLISKMRKVQNGELSVITQKFGRDEIGELAESYNFMIKKIEKLIDEQFKTGQEMKNAELKWAQAELKALQSQINPHFLYNTLDSINWMAIKHNCTDIESLISSLSNFYKLSLRKGQDIVKIDDEIQHVQTYVEIQNYRFDNSIKLVLNIKDILSYQIPKITLQPLVENSIMHGIQMKPDRSGTITISGKLEAGLILLCIEDNGIGMMEDALMSMFQQQSKDDWRGFGVHNINERLKLYFGAEYGLSYTSVSGIGTKVEIRIPPVIG</sequence>
<evidence type="ECO:0000256" key="6">
    <source>
        <dbReference type="ARBA" id="ARBA00022679"/>
    </source>
</evidence>
<dbReference type="OrthoDB" id="9776552at2"/>
<comment type="caution">
    <text evidence="17">The sequence shown here is derived from an EMBL/GenBank/DDBJ whole genome shotgun (WGS) entry which is preliminary data.</text>
</comment>
<evidence type="ECO:0000256" key="9">
    <source>
        <dbReference type="ARBA" id="ARBA00022777"/>
    </source>
</evidence>
<evidence type="ECO:0000256" key="8">
    <source>
        <dbReference type="ARBA" id="ARBA00022741"/>
    </source>
</evidence>
<dbReference type="PANTHER" id="PTHR34220:SF7">
    <property type="entry name" value="SENSOR HISTIDINE KINASE YPDA"/>
    <property type="match status" value="1"/>
</dbReference>
<dbReference type="Pfam" id="PF02743">
    <property type="entry name" value="dCache_1"/>
    <property type="match status" value="1"/>
</dbReference>
<accession>A0A198AC23</accession>
<dbReference type="PANTHER" id="PTHR34220">
    <property type="entry name" value="SENSOR HISTIDINE KINASE YPDA"/>
    <property type="match status" value="1"/>
</dbReference>
<dbReference type="InterPro" id="IPR033479">
    <property type="entry name" value="dCache_1"/>
</dbReference>
<evidence type="ECO:0000256" key="4">
    <source>
        <dbReference type="ARBA" id="ARBA00022475"/>
    </source>
</evidence>
<keyword evidence="8" id="KW-0547">Nucleotide-binding</keyword>
<evidence type="ECO:0000256" key="1">
    <source>
        <dbReference type="ARBA" id="ARBA00000085"/>
    </source>
</evidence>
<evidence type="ECO:0000256" key="13">
    <source>
        <dbReference type="ARBA" id="ARBA00023136"/>
    </source>
</evidence>
<keyword evidence="6" id="KW-0808">Transferase</keyword>
<protein>
    <recommendedName>
        <fullName evidence="3">histidine kinase</fullName>
        <ecNumber evidence="3">2.7.13.3</ecNumber>
    </recommendedName>
</protein>
<dbReference type="InterPro" id="IPR003660">
    <property type="entry name" value="HAMP_dom"/>
</dbReference>
<dbReference type="GO" id="GO:0000155">
    <property type="term" value="F:phosphorelay sensor kinase activity"/>
    <property type="evidence" value="ECO:0007669"/>
    <property type="project" value="InterPro"/>
</dbReference>
<evidence type="ECO:0000256" key="5">
    <source>
        <dbReference type="ARBA" id="ARBA00022553"/>
    </source>
</evidence>
<dbReference type="Gene3D" id="3.30.565.10">
    <property type="entry name" value="Histidine kinase-like ATPase, C-terminal domain"/>
    <property type="match status" value="1"/>
</dbReference>
<keyword evidence="5" id="KW-0597">Phosphoprotein</keyword>
<evidence type="ECO:0000256" key="12">
    <source>
        <dbReference type="ARBA" id="ARBA00023012"/>
    </source>
</evidence>
<dbReference type="Pfam" id="PF00672">
    <property type="entry name" value="HAMP"/>
    <property type="match status" value="1"/>
</dbReference>
<dbReference type="PROSITE" id="PS50109">
    <property type="entry name" value="HIS_KIN"/>
    <property type="match status" value="1"/>
</dbReference>
<keyword evidence="10" id="KW-0067">ATP-binding</keyword>
<comment type="subcellular location">
    <subcellularLocation>
        <location evidence="2">Cell membrane</location>
        <topology evidence="2">Multi-pass membrane protein</topology>
    </subcellularLocation>
</comment>
<dbReference type="SUPFAM" id="SSF55874">
    <property type="entry name" value="ATPase domain of HSP90 chaperone/DNA topoisomerase II/histidine kinase"/>
    <property type="match status" value="1"/>
</dbReference>
<gene>
    <name evidence="17" type="ORF">A8708_27370</name>
</gene>
<keyword evidence="18" id="KW-1185">Reference proteome</keyword>
<evidence type="ECO:0000259" key="16">
    <source>
        <dbReference type="PROSITE" id="PS50885"/>
    </source>
</evidence>
<dbReference type="CDD" id="cd06225">
    <property type="entry name" value="HAMP"/>
    <property type="match status" value="1"/>
</dbReference>
<dbReference type="Pfam" id="PF06580">
    <property type="entry name" value="His_kinase"/>
    <property type="match status" value="1"/>
</dbReference>
<dbReference type="GO" id="GO:0005886">
    <property type="term" value="C:plasma membrane"/>
    <property type="evidence" value="ECO:0007669"/>
    <property type="project" value="UniProtKB-SubCell"/>
</dbReference>
<dbReference type="Pfam" id="PF02518">
    <property type="entry name" value="HATPase_c"/>
    <property type="match status" value="1"/>
</dbReference>
<dbReference type="EMBL" id="LYPB01000060">
    <property type="protein sequence ID" value="OAS19049.1"/>
    <property type="molecule type" value="Genomic_DNA"/>
</dbReference>
<evidence type="ECO:0000256" key="14">
    <source>
        <dbReference type="SAM" id="Phobius"/>
    </source>
</evidence>
<dbReference type="InterPro" id="IPR005467">
    <property type="entry name" value="His_kinase_dom"/>
</dbReference>
<organism evidence="17 18">
    <name type="scientific">Paenibacillus oryzisoli</name>
    <dbReference type="NCBI Taxonomy" id="1850517"/>
    <lineage>
        <taxon>Bacteria</taxon>
        <taxon>Bacillati</taxon>
        <taxon>Bacillota</taxon>
        <taxon>Bacilli</taxon>
        <taxon>Bacillales</taxon>
        <taxon>Paenibacillaceae</taxon>
        <taxon>Paenibacillus</taxon>
    </lineage>
</organism>
<keyword evidence="13 14" id="KW-0472">Membrane</keyword>
<feature type="transmembrane region" description="Helical" evidence="14">
    <location>
        <begin position="310"/>
        <end position="329"/>
    </location>
</feature>
<dbReference type="Gene3D" id="6.10.340.10">
    <property type="match status" value="1"/>
</dbReference>
<dbReference type="InterPro" id="IPR010559">
    <property type="entry name" value="Sig_transdc_His_kin_internal"/>
</dbReference>
<dbReference type="AlphaFoldDB" id="A0A198AC23"/>